<dbReference type="STRING" id="1702221.AALO17_09500"/>
<protein>
    <submittedName>
        <fullName evidence="1">Uncharacterized protein</fullName>
    </submittedName>
</protein>
<dbReference type="Proteomes" id="UP000069771">
    <property type="component" value="Chromosome"/>
</dbReference>
<accession>A0A140DTV7</accession>
<organism evidence="1 2">
    <name type="scientific">Faecalibaculum rodentium</name>
    <dbReference type="NCBI Taxonomy" id="1702221"/>
    <lineage>
        <taxon>Bacteria</taxon>
        <taxon>Bacillati</taxon>
        <taxon>Bacillota</taxon>
        <taxon>Erysipelotrichia</taxon>
        <taxon>Erysipelotrichales</taxon>
        <taxon>Erysipelotrichaceae</taxon>
        <taxon>Faecalibaculum</taxon>
    </lineage>
</organism>
<evidence type="ECO:0000313" key="1">
    <source>
        <dbReference type="EMBL" id="AMK54084.1"/>
    </source>
</evidence>
<gene>
    <name evidence="1" type="ORF">AALO17_09500</name>
</gene>
<keyword evidence="2" id="KW-1185">Reference proteome</keyword>
<sequence>MQSLPGRQGSISGAGKHEGIVTAWRSLQAAAGDEIHDCCCG</sequence>
<evidence type="ECO:0000313" key="2">
    <source>
        <dbReference type="Proteomes" id="UP000069771"/>
    </source>
</evidence>
<proteinExistence type="predicted"/>
<name>A0A140DTV7_9FIRM</name>
<dbReference type="AlphaFoldDB" id="A0A140DTV7"/>
<dbReference type="EMBL" id="CP011391">
    <property type="protein sequence ID" value="AMK54084.1"/>
    <property type="molecule type" value="Genomic_DNA"/>
</dbReference>
<reference evidence="1 2" key="1">
    <citation type="journal article" date="2016" name="Gut Pathog.">
        <title>Whole genome sequencing of "Faecalibaculum rodentium" ALO17, isolated from C57BL/6J laboratory mouse feces.</title>
        <authorList>
            <person name="Lim S."/>
            <person name="Chang D.H."/>
            <person name="Ahn S."/>
            <person name="Kim B.C."/>
        </authorList>
    </citation>
    <scope>NUCLEOTIDE SEQUENCE [LARGE SCALE GENOMIC DNA]</scope>
    <source>
        <strain evidence="1 2">Alo17</strain>
    </source>
</reference>
<dbReference type="KEGG" id="fro:AALO17_09500"/>